<protein>
    <submittedName>
        <fullName evidence="4">Molybdopterin adenylyltransferase</fullName>
        <ecNumber evidence="4">2.7.7.75</ecNumber>
    </submittedName>
</protein>
<evidence type="ECO:0000313" key="5">
    <source>
        <dbReference type="Proteomes" id="UP000033740"/>
    </source>
</evidence>
<dbReference type="CDD" id="cd00886">
    <property type="entry name" value="MogA_MoaB"/>
    <property type="match status" value="1"/>
</dbReference>
<dbReference type="GO" id="GO:0006777">
    <property type="term" value="P:Mo-molybdopterin cofactor biosynthetic process"/>
    <property type="evidence" value="ECO:0007669"/>
    <property type="project" value="UniProtKB-KW"/>
</dbReference>
<dbReference type="NCBIfam" id="TIGR00177">
    <property type="entry name" value="molyb_syn"/>
    <property type="match status" value="1"/>
</dbReference>
<dbReference type="AlphaFoldDB" id="A0A0F0LJX9"/>
<dbReference type="InterPro" id="IPR036425">
    <property type="entry name" value="MoaB/Mog-like_dom_sf"/>
</dbReference>
<dbReference type="InterPro" id="IPR008284">
    <property type="entry name" value="MoCF_biosynth_CS"/>
</dbReference>
<dbReference type="InterPro" id="IPR001453">
    <property type="entry name" value="MoaB/Mog_dom"/>
</dbReference>
<organism evidence="4 5">
    <name type="scientific">Microbacterium azadirachtae</name>
    <dbReference type="NCBI Taxonomy" id="582680"/>
    <lineage>
        <taxon>Bacteria</taxon>
        <taxon>Bacillati</taxon>
        <taxon>Actinomycetota</taxon>
        <taxon>Actinomycetes</taxon>
        <taxon>Micrococcales</taxon>
        <taxon>Microbacteriaceae</taxon>
        <taxon>Microbacterium</taxon>
    </lineage>
</organism>
<feature type="domain" description="MoaB/Mog" evidence="3">
    <location>
        <begin position="12"/>
        <end position="153"/>
    </location>
</feature>
<name>A0A0F0LJX9_9MICO</name>
<keyword evidence="4" id="KW-0548">Nucleotidyltransferase</keyword>
<keyword evidence="4" id="KW-0808">Transferase</keyword>
<reference evidence="4 5" key="1">
    <citation type="submission" date="2015-02" db="EMBL/GenBank/DDBJ databases">
        <title>Draft genome sequences of ten Microbacterium spp. with emphasis on heavy metal contaminated environments.</title>
        <authorList>
            <person name="Corretto E."/>
        </authorList>
    </citation>
    <scope>NUCLEOTIDE SEQUENCE [LARGE SCALE GENOMIC DNA]</scope>
    <source>
        <strain evidence="4 5">ARN176</strain>
    </source>
</reference>
<keyword evidence="5" id="KW-1185">Reference proteome</keyword>
<dbReference type="Gene3D" id="3.40.980.10">
    <property type="entry name" value="MoaB/Mog-like domain"/>
    <property type="match status" value="1"/>
</dbReference>
<proteinExistence type="predicted"/>
<dbReference type="Proteomes" id="UP000033740">
    <property type="component" value="Unassembled WGS sequence"/>
</dbReference>
<dbReference type="STRING" id="582680.RS86_01733"/>
<dbReference type="GO" id="GO:0061598">
    <property type="term" value="F:molybdopterin adenylyltransferase activity"/>
    <property type="evidence" value="ECO:0007669"/>
    <property type="project" value="UniProtKB-EC"/>
</dbReference>
<dbReference type="RefSeq" id="WP_045271820.1">
    <property type="nucleotide sequence ID" value="NZ_JYIX01000033.1"/>
</dbReference>
<evidence type="ECO:0000256" key="2">
    <source>
        <dbReference type="ARBA" id="ARBA00023150"/>
    </source>
</evidence>
<comment type="pathway">
    <text evidence="1">Cofactor biosynthesis; molybdopterin biosynthesis.</text>
</comment>
<dbReference type="PANTHER" id="PTHR43764:SF1">
    <property type="entry name" value="MOLYBDOPTERIN MOLYBDOTRANSFERASE"/>
    <property type="match status" value="1"/>
</dbReference>
<dbReference type="UniPathway" id="UPA00344"/>
<dbReference type="InterPro" id="IPR051920">
    <property type="entry name" value="MPT_Adenylyltrnsfr/MoaC-Rel"/>
</dbReference>
<gene>
    <name evidence="4" type="primary">mog</name>
    <name evidence="4" type="ORF">RS86_01733</name>
</gene>
<comment type="caution">
    <text evidence="4">The sequence shown here is derived from an EMBL/GenBank/DDBJ whole genome shotgun (WGS) entry which is preliminary data.</text>
</comment>
<dbReference type="EC" id="2.7.7.75" evidence="4"/>
<dbReference type="PROSITE" id="PS01078">
    <property type="entry name" value="MOCF_BIOSYNTHESIS_1"/>
    <property type="match status" value="1"/>
</dbReference>
<dbReference type="PATRIC" id="fig|582680.6.peg.1790"/>
<accession>A0A0F0LJX9</accession>
<dbReference type="SMART" id="SM00852">
    <property type="entry name" value="MoCF_biosynth"/>
    <property type="match status" value="1"/>
</dbReference>
<dbReference type="EMBL" id="JYIX01000033">
    <property type="protein sequence ID" value="KJL33512.1"/>
    <property type="molecule type" value="Genomic_DNA"/>
</dbReference>
<dbReference type="SUPFAM" id="SSF53218">
    <property type="entry name" value="Molybdenum cofactor biosynthesis proteins"/>
    <property type="match status" value="1"/>
</dbReference>
<dbReference type="Pfam" id="PF00994">
    <property type="entry name" value="MoCF_biosynth"/>
    <property type="match status" value="1"/>
</dbReference>
<evidence type="ECO:0000313" key="4">
    <source>
        <dbReference type="EMBL" id="KJL33512.1"/>
    </source>
</evidence>
<sequence>MTTEQPSPRSAIVLVVSTRASAGVYADETGPIIRAWLAERGFATGDPVVVADASVADALTAALDGAPDLVLTTGGTGLSPDDRTPEATAALLDREIPGLMEELRRRGLAATPMALLTRGVAGVAGRTVVMNLPGSRGGVRDGLAVLDPILDHLLAQLRGAGDHGRTP</sequence>
<keyword evidence="2" id="KW-0501">Molybdenum cofactor biosynthesis</keyword>
<dbReference type="PANTHER" id="PTHR43764">
    <property type="entry name" value="MOLYBDENUM COFACTOR BIOSYNTHESIS"/>
    <property type="match status" value="1"/>
</dbReference>
<evidence type="ECO:0000256" key="1">
    <source>
        <dbReference type="ARBA" id="ARBA00005046"/>
    </source>
</evidence>
<evidence type="ECO:0000259" key="3">
    <source>
        <dbReference type="SMART" id="SM00852"/>
    </source>
</evidence>